<accession>A0A7W6PQL6</accession>
<keyword evidence="2" id="KW-1185">Reference proteome</keyword>
<comment type="caution">
    <text evidence="1">The sequence shown here is derived from an EMBL/GenBank/DDBJ whole genome shotgun (WGS) entry which is preliminary data.</text>
</comment>
<dbReference type="AlphaFoldDB" id="A0A7W6PQL6"/>
<protein>
    <submittedName>
        <fullName evidence="1">Uncharacterized protein</fullName>
    </submittedName>
</protein>
<name>A0A7W6PQL6_9HYPH</name>
<evidence type="ECO:0000313" key="2">
    <source>
        <dbReference type="Proteomes" id="UP000519897"/>
    </source>
</evidence>
<dbReference type="RefSeq" id="WP_206531705.1">
    <property type="nucleotide sequence ID" value="NZ_CP049250.1"/>
</dbReference>
<dbReference type="EMBL" id="JACIEC010000001">
    <property type="protein sequence ID" value="MBB4142032.1"/>
    <property type="molecule type" value="Genomic_DNA"/>
</dbReference>
<sequence length="69" mass="8086">MSLLFDGIGIMNIMLVSLTGRAREIGFRFFGGDRHDLWQISRDTCSNDGPNLARHHEWHDWLLIYQQAR</sequence>
<organism evidence="1 2">
    <name type="scientific">Rhizobium rhizoryzae</name>
    <dbReference type="NCBI Taxonomy" id="451876"/>
    <lineage>
        <taxon>Bacteria</taxon>
        <taxon>Pseudomonadati</taxon>
        <taxon>Pseudomonadota</taxon>
        <taxon>Alphaproteobacteria</taxon>
        <taxon>Hyphomicrobiales</taxon>
        <taxon>Rhizobiaceae</taxon>
        <taxon>Rhizobium/Agrobacterium group</taxon>
        <taxon>Rhizobium</taxon>
    </lineage>
</organism>
<proteinExistence type="predicted"/>
<reference evidence="1 2" key="1">
    <citation type="submission" date="2020-08" db="EMBL/GenBank/DDBJ databases">
        <title>Genomic Encyclopedia of Type Strains, Phase IV (KMG-IV): sequencing the most valuable type-strain genomes for metagenomic binning, comparative biology and taxonomic classification.</title>
        <authorList>
            <person name="Goeker M."/>
        </authorList>
    </citation>
    <scope>NUCLEOTIDE SEQUENCE [LARGE SCALE GENOMIC DNA]</scope>
    <source>
        <strain evidence="1 2">DSM 29514</strain>
    </source>
</reference>
<dbReference type="Proteomes" id="UP000519897">
    <property type="component" value="Unassembled WGS sequence"/>
</dbReference>
<gene>
    <name evidence="1" type="ORF">GGQ72_000531</name>
</gene>
<evidence type="ECO:0000313" key="1">
    <source>
        <dbReference type="EMBL" id="MBB4142032.1"/>
    </source>
</evidence>